<accession>A0ACB9Z5G8</accession>
<comment type="caution">
    <text evidence="1">The sequence shown here is derived from an EMBL/GenBank/DDBJ whole genome shotgun (WGS) entry which is preliminary data.</text>
</comment>
<evidence type="ECO:0000313" key="2">
    <source>
        <dbReference type="Proteomes" id="UP001497700"/>
    </source>
</evidence>
<proteinExistence type="predicted"/>
<sequence length="443" mass="50486">MFSGLPSLFSRSITRVLAVVLVFFLLQQYLYFRKSVSVSQDAFTAGAAQSCDSLKGIEDLFVTLRTGATEAPKKLPVHFTTTLRCVPNYALYSDYEENIEGHHVYNALDEVNPDIIATHPDFEYYRRLQEGGRDAFTAEELAHWAAAKNTNGGRDSPGWRLDKWKFLPLAEKALLMKPDAKWYIFIESDTYILWQTLLEWLSHFDSSKPHYLGMQMQIGDVIFAYGGAGFAISNPALKKVVEHRKANLKFYDDFTGGHWAGDCVLGKALADSGVNLMWSFPTLTGDMPADMDFNTSFGGQDKKPWCFYSASYHHLPPSEYPKFAKFEQSWNQENAFRLRHRDIFRFYLLPRISSEHDGWDNLSDAEQSEVHSFDDCRETCESQPDCLQFSFLGESCKTSTAIRLGHKGFGDTKQVKSGWVVDRIKDFTERMDASCGNKDWILP</sequence>
<evidence type="ECO:0000313" key="1">
    <source>
        <dbReference type="EMBL" id="KAI4866995.1"/>
    </source>
</evidence>
<name>A0ACB9Z5G8_9PEZI</name>
<dbReference type="EMBL" id="MU393452">
    <property type="protein sequence ID" value="KAI4866995.1"/>
    <property type="molecule type" value="Genomic_DNA"/>
</dbReference>
<gene>
    <name evidence="1" type="ORF">F4820DRAFT_231986</name>
</gene>
<protein>
    <submittedName>
        <fullName evidence="1">Glycosyltransferase family 31 protein</fullName>
    </submittedName>
</protein>
<reference evidence="1 2" key="1">
    <citation type="journal article" date="2022" name="New Phytol.">
        <title>Ecological generalism drives hyperdiversity of secondary metabolite gene clusters in xylarialean endophytes.</title>
        <authorList>
            <person name="Franco M.E.E."/>
            <person name="Wisecaver J.H."/>
            <person name="Arnold A.E."/>
            <person name="Ju Y.M."/>
            <person name="Slot J.C."/>
            <person name="Ahrendt S."/>
            <person name="Moore L.P."/>
            <person name="Eastman K.E."/>
            <person name="Scott K."/>
            <person name="Konkel Z."/>
            <person name="Mondo S.J."/>
            <person name="Kuo A."/>
            <person name="Hayes R.D."/>
            <person name="Haridas S."/>
            <person name="Andreopoulos B."/>
            <person name="Riley R."/>
            <person name="LaButti K."/>
            <person name="Pangilinan J."/>
            <person name="Lipzen A."/>
            <person name="Amirebrahimi M."/>
            <person name="Yan J."/>
            <person name="Adam C."/>
            <person name="Keymanesh K."/>
            <person name="Ng V."/>
            <person name="Louie K."/>
            <person name="Northen T."/>
            <person name="Drula E."/>
            <person name="Henrissat B."/>
            <person name="Hsieh H.M."/>
            <person name="Youens-Clark K."/>
            <person name="Lutzoni F."/>
            <person name="Miadlikowska J."/>
            <person name="Eastwood D.C."/>
            <person name="Hamelin R.C."/>
            <person name="Grigoriev I.V."/>
            <person name="U'Ren J.M."/>
        </authorList>
    </citation>
    <scope>NUCLEOTIDE SEQUENCE [LARGE SCALE GENOMIC DNA]</scope>
    <source>
        <strain evidence="1 2">CBS 119005</strain>
    </source>
</reference>
<organism evidence="1 2">
    <name type="scientific">Hypoxylon rubiginosum</name>
    <dbReference type="NCBI Taxonomy" id="110542"/>
    <lineage>
        <taxon>Eukaryota</taxon>
        <taxon>Fungi</taxon>
        <taxon>Dikarya</taxon>
        <taxon>Ascomycota</taxon>
        <taxon>Pezizomycotina</taxon>
        <taxon>Sordariomycetes</taxon>
        <taxon>Xylariomycetidae</taxon>
        <taxon>Xylariales</taxon>
        <taxon>Hypoxylaceae</taxon>
        <taxon>Hypoxylon</taxon>
    </lineage>
</organism>
<dbReference type="Proteomes" id="UP001497700">
    <property type="component" value="Unassembled WGS sequence"/>
</dbReference>
<keyword evidence="2" id="KW-1185">Reference proteome</keyword>